<keyword evidence="2" id="KW-1185">Reference proteome</keyword>
<protein>
    <submittedName>
        <fullName evidence="1">Mannosyl-oligosaccharide glucosidase</fullName>
    </submittedName>
</protein>
<gene>
    <name evidence="1" type="ORF">AG0111_0g12578</name>
</gene>
<reference evidence="1 2" key="1">
    <citation type="journal article" date="2019" name="bioRxiv">
        <title>Genomics, evolutionary history and diagnostics of the Alternaria alternata species group including apple and Asian pear pathotypes.</title>
        <authorList>
            <person name="Armitage A.D."/>
            <person name="Cockerton H.M."/>
            <person name="Sreenivasaprasad S."/>
            <person name="Woodhall J.W."/>
            <person name="Lane C.R."/>
            <person name="Harrison R.J."/>
            <person name="Clarkson J.P."/>
        </authorList>
    </citation>
    <scope>NUCLEOTIDE SEQUENCE [LARGE SCALE GENOMIC DNA]</scope>
    <source>
        <strain evidence="1 2">FERA 650</strain>
    </source>
</reference>
<proteinExistence type="predicted"/>
<evidence type="ECO:0000313" key="1">
    <source>
        <dbReference type="EMBL" id="KAB2099323.1"/>
    </source>
</evidence>
<evidence type="ECO:0000313" key="2">
    <source>
        <dbReference type="Proteomes" id="UP000293547"/>
    </source>
</evidence>
<sequence>MCPEPAPAKLQTAPAWALHNTMTRESRHGTLWKGLTCLFALQLPFAGAQVAEVEKATNASLLWGPYRPNLYFGVRPRIPKSLMGGLMWTRVEDYQSVQHNFRHTCEQHELDGYGWDEYDVRSGGRQTIHDPANKIDITTEFIKFPGGEHGGSWGARIKGTPRDDAGPNLRTTVVWYNTLEGFGNLEVADADSSEPGMQGDVVLKGQTKELGEFELTVTDGKGKHPVHEHPSYDEKPLDRTLVHSGQVPEEAVWQVKAMMFAHMKGQIDVLVPKYGEQNPPPPEQVYTIQHLPGKGNMHLVQKVFEGAFEFDVIFSSKSVPEKITSEHLTQQIDSVTSGFSARFTDIFKPQPPFVKERYEEFGKSLFSNLIGGIGYFFGDSRVDRSYDPAYEEDSEGFWEEAAEARSRNQAQLEGPSELFTAIPSRPFFPRGFLWDEGFHLLPVIDWDADLTLDIIKSWFSLMDEDGWIGREQILGPEARSKVPEEFQVQYPHYANPPTLFMVITSFLDKLDAIKTDTSSEKLQQEKSYSMQLSNREAALEYLRSLYPLLKRNYFWYRKTQAGDIKSYDREAFSTREGYRWRGRTPSHILTSGLDDYPRAQPPHPGELHVDLISWMGMMTRAIKRIAIYLDEQDDAAEFARYDEAIVRNIDDLHWSKKEKAYCDATIDDYEEHSLVCHKGYISLFPFLTGLVDKGSEKMGHVLDLIEDEEELWSPFGIRSLSKSDEFYHTAEDYWRGPVWMPINYLAVKQLLNVATQSGPHRARATKIYTELRNNLVNTVYESWKETGFAWEQYNPETGKGQRTQHFTGWTSLVVKIMAMPDLSQDQEEADKPRDEL</sequence>
<name>A0ACB6F4X2_9PLEO</name>
<dbReference type="EMBL" id="PDWZ02000018">
    <property type="protein sequence ID" value="KAB2099323.1"/>
    <property type="molecule type" value="Genomic_DNA"/>
</dbReference>
<comment type="caution">
    <text evidence="1">The sequence shown here is derived from an EMBL/GenBank/DDBJ whole genome shotgun (WGS) entry which is preliminary data.</text>
</comment>
<dbReference type="Proteomes" id="UP000293547">
    <property type="component" value="Unassembled WGS sequence"/>
</dbReference>
<organism evidence="1 2">
    <name type="scientific">Alternaria gaisen</name>
    <dbReference type="NCBI Taxonomy" id="167740"/>
    <lineage>
        <taxon>Eukaryota</taxon>
        <taxon>Fungi</taxon>
        <taxon>Dikarya</taxon>
        <taxon>Ascomycota</taxon>
        <taxon>Pezizomycotina</taxon>
        <taxon>Dothideomycetes</taxon>
        <taxon>Pleosporomycetidae</taxon>
        <taxon>Pleosporales</taxon>
        <taxon>Pleosporineae</taxon>
        <taxon>Pleosporaceae</taxon>
        <taxon>Alternaria</taxon>
        <taxon>Alternaria sect. Alternaria</taxon>
    </lineage>
</organism>
<accession>A0ACB6F4X2</accession>